<evidence type="ECO:0000313" key="2">
    <source>
        <dbReference type="EMBL" id="TNM62752.1"/>
    </source>
</evidence>
<name>A0A5C4XHC0_9HYPH</name>
<dbReference type="EMBL" id="VDMN01000003">
    <property type="protein sequence ID" value="TNM62752.1"/>
    <property type="molecule type" value="Genomic_DNA"/>
</dbReference>
<organism evidence="2 3">
    <name type="scientific">Aliirhizobium smilacinae</name>
    <dbReference type="NCBI Taxonomy" id="1395944"/>
    <lineage>
        <taxon>Bacteria</taxon>
        <taxon>Pseudomonadati</taxon>
        <taxon>Pseudomonadota</taxon>
        <taxon>Alphaproteobacteria</taxon>
        <taxon>Hyphomicrobiales</taxon>
        <taxon>Rhizobiaceae</taxon>
        <taxon>Aliirhizobium</taxon>
    </lineage>
</organism>
<evidence type="ECO:0008006" key="4">
    <source>
        <dbReference type="Google" id="ProtNLM"/>
    </source>
</evidence>
<dbReference type="OrthoDB" id="7869382at2"/>
<gene>
    <name evidence="2" type="ORF">FHP24_16140</name>
</gene>
<keyword evidence="1" id="KW-1133">Transmembrane helix</keyword>
<dbReference type="RefSeq" id="WP_139677247.1">
    <property type="nucleotide sequence ID" value="NZ_VDMN01000003.1"/>
</dbReference>
<proteinExistence type="predicted"/>
<evidence type="ECO:0000256" key="1">
    <source>
        <dbReference type="SAM" id="Phobius"/>
    </source>
</evidence>
<evidence type="ECO:0000313" key="3">
    <source>
        <dbReference type="Proteomes" id="UP000311605"/>
    </source>
</evidence>
<feature type="transmembrane region" description="Helical" evidence="1">
    <location>
        <begin position="27"/>
        <end position="48"/>
    </location>
</feature>
<comment type="caution">
    <text evidence="2">The sequence shown here is derived from an EMBL/GenBank/DDBJ whole genome shotgun (WGS) entry which is preliminary data.</text>
</comment>
<protein>
    <recommendedName>
        <fullName evidence="4">Fimbrial protein</fullName>
    </recommendedName>
</protein>
<dbReference type="AlphaFoldDB" id="A0A5C4XHC0"/>
<keyword evidence="1" id="KW-0472">Membrane</keyword>
<accession>A0A5C4XHC0</accession>
<keyword evidence="1" id="KW-0812">Transmembrane</keyword>
<keyword evidence="3" id="KW-1185">Reference proteome</keyword>
<reference evidence="2 3" key="1">
    <citation type="submission" date="2019-06" db="EMBL/GenBank/DDBJ databases">
        <title>The draft genome of Rhizobium smilacinae PTYR-5.</title>
        <authorList>
            <person name="Liu L."/>
            <person name="Li L."/>
            <person name="Zhang X."/>
        </authorList>
    </citation>
    <scope>NUCLEOTIDE SEQUENCE [LARGE SCALE GENOMIC DNA]</scope>
    <source>
        <strain evidence="2 3">PTYR-5</strain>
    </source>
</reference>
<dbReference type="Proteomes" id="UP000311605">
    <property type="component" value="Unassembled WGS sequence"/>
</dbReference>
<sequence length="128" mass="13536">MPQPDIEDKEQPLDPAMERIRQKMVRLQLISGGILVVCFMAVIAAIVYKISLRPEAPAIAATSGGFAVPADQPLAATAALPPGFDIQQVSLSGSQVLFYGALNGTPKVYIFDLSVGRVIADVTVGQGR</sequence>